<evidence type="ECO:0000256" key="3">
    <source>
        <dbReference type="ARBA" id="ARBA00022679"/>
    </source>
</evidence>
<evidence type="ECO:0000256" key="5">
    <source>
        <dbReference type="ARBA" id="ARBA00022842"/>
    </source>
</evidence>
<dbReference type="InterPro" id="IPR055066">
    <property type="entry name" value="AASDHPPT_N"/>
</dbReference>
<dbReference type="RefSeq" id="WP_053415128.1">
    <property type="nucleotide sequence ID" value="NZ_LILB01000001.1"/>
</dbReference>
<dbReference type="Gene3D" id="3.90.470.20">
    <property type="entry name" value="4'-phosphopantetheinyl transferase domain"/>
    <property type="match status" value="2"/>
</dbReference>
<dbReference type="Pfam" id="PF22624">
    <property type="entry name" value="AASDHPPT_N"/>
    <property type="match status" value="1"/>
</dbReference>
<evidence type="ECO:0000256" key="4">
    <source>
        <dbReference type="ARBA" id="ARBA00022723"/>
    </source>
</evidence>
<dbReference type="PANTHER" id="PTHR12215">
    <property type="entry name" value="PHOSPHOPANTETHEINE TRANSFERASE"/>
    <property type="match status" value="1"/>
</dbReference>
<reference evidence="10" key="1">
    <citation type="submission" date="2015-08" db="EMBL/GenBank/DDBJ databases">
        <title>Fjat-10028 dsm 16317.</title>
        <authorList>
            <person name="Liu B."/>
            <person name="Wang J."/>
            <person name="Zhu Y."/>
            <person name="Liu G."/>
            <person name="Chen Q."/>
            <person name="Chen Z."/>
            <person name="Lan J."/>
            <person name="Che J."/>
            <person name="Ge C."/>
            <person name="Shi H."/>
            <person name="Pan Z."/>
            <person name="Liu X."/>
        </authorList>
    </citation>
    <scope>NUCLEOTIDE SEQUENCE [LARGE SCALE GENOMIC DNA]</scope>
    <source>
        <strain evidence="10">DSM 16317</strain>
    </source>
</reference>
<keyword evidence="10" id="KW-1185">Reference proteome</keyword>
<evidence type="ECO:0000256" key="6">
    <source>
        <dbReference type="ARBA" id="ARBA00023194"/>
    </source>
</evidence>
<dbReference type="GeneID" id="301134581"/>
<dbReference type="InterPro" id="IPR037143">
    <property type="entry name" value="4-PPantetheinyl_Trfase_dom_sf"/>
</dbReference>
<evidence type="ECO:0000256" key="1">
    <source>
        <dbReference type="ARBA" id="ARBA00001946"/>
    </source>
</evidence>
<evidence type="ECO:0000259" key="7">
    <source>
        <dbReference type="Pfam" id="PF01648"/>
    </source>
</evidence>
<dbReference type="NCBIfam" id="TIGR00556">
    <property type="entry name" value="pantethn_trn"/>
    <property type="match status" value="1"/>
</dbReference>
<dbReference type="GO" id="GO:0017000">
    <property type="term" value="P:antibiotic biosynthetic process"/>
    <property type="evidence" value="ECO:0007669"/>
    <property type="project" value="UniProtKB-KW"/>
</dbReference>
<dbReference type="PATRIC" id="fig|263475.3.peg.375"/>
<dbReference type="GO" id="GO:0005829">
    <property type="term" value="C:cytosol"/>
    <property type="evidence" value="ECO:0007669"/>
    <property type="project" value="TreeGrafter"/>
</dbReference>
<dbReference type="OrthoDB" id="9808281at2"/>
<evidence type="ECO:0000259" key="8">
    <source>
        <dbReference type="Pfam" id="PF22624"/>
    </source>
</evidence>
<accession>A0A0M0LIZ7</accession>
<evidence type="ECO:0000313" key="9">
    <source>
        <dbReference type="EMBL" id="KOO51014.1"/>
    </source>
</evidence>
<gene>
    <name evidence="9" type="ORF">AMD00_00380</name>
</gene>
<dbReference type="GO" id="GO:0000287">
    <property type="term" value="F:magnesium ion binding"/>
    <property type="evidence" value="ECO:0007669"/>
    <property type="project" value="InterPro"/>
</dbReference>
<evidence type="ECO:0000256" key="2">
    <source>
        <dbReference type="ARBA" id="ARBA00010990"/>
    </source>
</evidence>
<dbReference type="PANTHER" id="PTHR12215:SF10">
    <property type="entry name" value="L-AMINOADIPATE-SEMIALDEHYDE DEHYDROGENASE-PHOSPHOPANTETHEINYL TRANSFERASE"/>
    <property type="match status" value="1"/>
</dbReference>
<dbReference type="InterPro" id="IPR008278">
    <property type="entry name" value="4-PPantetheinyl_Trfase_dom"/>
</dbReference>
<feature type="domain" description="4'-phosphopantetheinyl transferase" evidence="7">
    <location>
        <begin position="105"/>
        <end position="208"/>
    </location>
</feature>
<evidence type="ECO:0000313" key="10">
    <source>
        <dbReference type="Proteomes" id="UP000036867"/>
    </source>
</evidence>
<comment type="cofactor">
    <cofactor evidence="1">
        <name>Mg(2+)</name>
        <dbReference type="ChEBI" id="CHEBI:18420"/>
    </cofactor>
</comment>
<keyword evidence="3" id="KW-0808">Transferase</keyword>
<dbReference type="STRING" id="263475.AMD00_00380"/>
<dbReference type="GO" id="GO:0006633">
    <property type="term" value="P:fatty acid biosynthetic process"/>
    <property type="evidence" value="ECO:0007669"/>
    <property type="project" value="InterPro"/>
</dbReference>
<dbReference type="Proteomes" id="UP000036867">
    <property type="component" value="Unassembled WGS sequence"/>
</dbReference>
<keyword evidence="5" id="KW-0460">Magnesium</keyword>
<dbReference type="GO" id="GO:0019878">
    <property type="term" value="P:lysine biosynthetic process via aminoadipic acid"/>
    <property type="evidence" value="ECO:0007669"/>
    <property type="project" value="TreeGrafter"/>
</dbReference>
<dbReference type="SUPFAM" id="SSF56214">
    <property type="entry name" value="4'-phosphopantetheinyl transferase"/>
    <property type="match status" value="2"/>
</dbReference>
<feature type="domain" description="4'-phosphopantetheinyl transferase N-terminal" evidence="8">
    <location>
        <begin position="17"/>
        <end position="100"/>
    </location>
</feature>
<sequence>MIEVYICKLPAKRDKTTLNSLLSYVSAERQNQVKKFMKIDDSYRSLIGNLMVRILLKERYGSSIEEIEVCINTYGKPFLCGYPSFHYNISHSGEYVVCAVHDEEVGVDIEKVRPLDLQLAMGLFTEEEYRDLLNAKEDRIHAFYDIWTLKESYIKAIGKGLSCPLNSFNVKKHNLDSIQLTDVLIGKPITDYICKQYMIDSDYSLSVCAHQANINQFNQYLNLVSFKEICCAL</sequence>
<proteinExistence type="inferred from homology"/>
<name>A0A0M0LIZ7_9BACL</name>
<keyword evidence="6" id="KW-0045">Antibiotic biosynthesis</keyword>
<dbReference type="InterPro" id="IPR050559">
    <property type="entry name" value="P-Pant_transferase_sf"/>
</dbReference>
<dbReference type="AlphaFoldDB" id="A0A0M0LIZ7"/>
<organism evidence="9 10">
    <name type="scientific">Viridibacillus arvi</name>
    <dbReference type="NCBI Taxonomy" id="263475"/>
    <lineage>
        <taxon>Bacteria</taxon>
        <taxon>Bacillati</taxon>
        <taxon>Bacillota</taxon>
        <taxon>Bacilli</taxon>
        <taxon>Bacillales</taxon>
        <taxon>Caryophanaceae</taxon>
        <taxon>Viridibacillus</taxon>
    </lineage>
</organism>
<dbReference type="Pfam" id="PF01648">
    <property type="entry name" value="ACPS"/>
    <property type="match status" value="1"/>
</dbReference>
<protein>
    <submittedName>
        <fullName evidence="9">Peptide transporter</fullName>
    </submittedName>
</protein>
<dbReference type="InterPro" id="IPR004568">
    <property type="entry name" value="Ppantetheine-prot_Trfase_dom"/>
</dbReference>
<keyword evidence="4" id="KW-0479">Metal-binding</keyword>
<dbReference type="GO" id="GO:0008897">
    <property type="term" value="F:holo-[acyl-carrier-protein] synthase activity"/>
    <property type="evidence" value="ECO:0007669"/>
    <property type="project" value="InterPro"/>
</dbReference>
<comment type="caution">
    <text evidence="9">The sequence shown here is derived from an EMBL/GenBank/DDBJ whole genome shotgun (WGS) entry which is preliminary data.</text>
</comment>
<dbReference type="EMBL" id="LILB01000001">
    <property type="protein sequence ID" value="KOO51014.1"/>
    <property type="molecule type" value="Genomic_DNA"/>
</dbReference>
<comment type="similarity">
    <text evidence="2">Belongs to the P-Pant transferase superfamily. Gsp/Sfp/HetI/AcpT family.</text>
</comment>